<dbReference type="SUPFAM" id="SSF55729">
    <property type="entry name" value="Acyl-CoA N-acyltransferases (Nat)"/>
    <property type="match status" value="1"/>
</dbReference>
<dbReference type="InterPro" id="IPR000182">
    <property type="entry name" value="GNAT_dom"/>
</dbReference>
<organism evidence="2 3">
    <name type="scientific">Croceitalea marina</name>
    <dbReference type="NCBI Taxonomy" id="1775166"/>
    <lineage>
        <taxon>Bacteria</taxon>
        <taxon>Pseudomonadati</taxon>
        <taxon>Bacteroidota</taxon>
        <taxon>Flavobacteriia</taxon>
        <taxon>Flavobacteriales</taxon>
        <taxon>Flavobacteriaceae</taxon>
        <taxon>Croceitalea</taxon>
    </lineage>
</organism>
<dbReference type="RefSeq" id="WP_377765374.1">
    <property type="nucleotide sequence ID" value="NZ_JBHULB010000006.1"/>
</dbReference>
<name>A0ABW5MRM0_9FLAO</name>
<dbReference type="GO" id="GO:0016746">
    <property type="term" value="F:acyltransferase activity"/>
    <property type="evidence" value="ECO:0007669"/>
    <property type="project" value="UniProtKB-KW"/>
</dbReference>
<dbReference type="Proteomes" id="UP001597526">
    <property type="component" value="Unassembled WGS sequence"/>
</dbReference>
<dbReference type="Pfam" id="PF00583">
    <property type="entry name" value="Acetyltransf_1"/>
    <property type="match status" value="1"/>
</dbReference>
<dbReference type="Gene3D" id="3.40.630.30">
    <property type="match status" value="1"/>
</dbReference>
<proteinExistence type="predicted"/>
<evidence type="ECO:0000259" key="1">
    <source>
        <dbReference type="PROSITE" id="PS51186"/>
    </source>
</evidence>
<dbReference type="InterPro" id="IPR016181">
    <property type="entry name" value="Acyl_CoA_acyltransferase"/>
</dbReference>
<gene>
    <name evidence="2" type="ORF">ACFSQJ_02840</name>
</gene>
<dbReference type="PROSITE" id="PS51186">
    <property type="entry name" value="GNAT"/>
    <property type="match status" value="1"/>
</dbReference>
<dbReference type="EC" id="2.3.1.-" evidence="2"/>
<comment type="caution">
    <text evidence="2">The sequence shown here is derived from an EMBL/GenBank/DDBJ whole genome shotgun (WGS) entry which is preliminary data.</text>
</comment>
<dbReference type="EMBL" id="JBHULB010000006">
    <property type="protein sequence ID" value="MFD2585850.1"/>
    <property type="molecule type" value="Genomic_DNA"/>
</dbReference>
<accession>A0ABW5MRM0</accession>
<protein>
    <submittedName>
        <fullName evidence="2">GNAT family N-acetyltransferase</fullName>
        <ecNumber evidence="2">2.3.1.-</ecNumber>
    </submittedName>
</protein>
<keyword evidence="2" id="KW-0808">Transferase</keyword>
<evidence type="ECO:0000313" key="2">
    <source>
        <dbReference type="EMBL" id="MFD2585850.1"/>
    </source>
</evidence>
<reference evidence="3" key="1">
    <citation type="journal article" date="2019" name="Int. J. Syst. Evol. Microbiol.">
        <title>The Global Catalogue of Microorganisms (GCM) 10K type strain sequencing project: providing services to taxonomists for standard genome sequencing and annotation.</title>
        <authorList>
            <consortium name="The Broad Institute Genomics Platform"/>
            <consortium name="The Broad Institute Genome Sequencing Center for Infectious Disease"/>
            <person name="Wu L."/>
            <person name="Ma J."/>
        </authorList>
    </citation>
    <scope>NUCLEOTIDE SEQUENCE [LARGE SCALE GENOMIC DNA]</scope>
    <source>
        <strain evidence="3">KCTC 52368</strain>
    </source>
</reference>
<keyword evidence="2" id="KW-0012">Acyltransferase</keyword>
<feature type="domain" description="N-acetyltransferase" evidence="1">
    <location>
        <begin position="3"/>
        <end position="173"/>
    </location>
</feature>
<keyword evidence="3" id="KW-1185">Reference proteome</keyword>
<sequence length="173" mass="20297">MEVTIDAVTKENINDYIAVGKQSYKEHYLHLWQNNDPTPFIDAYLKKEPILKALKDPKQLFYLIKAGTSNVGILNLTFDVEQEKNIPKRNLLLNKIYLLKSYSGMGIGSKTLEFVYDLGKKYQKKVLWLYAMKKGRPLNFYKNHGFDVLKEAFIHLPHVLDEEKEMWLMVKKL</sequence>
<evidence type="ECO:0000313" key="3">
    <source>
        <dbReference type="Proteomes" id="UP001597526"/>
    </source>
</evidence>